<accession>A0A1E7KEW6</accession>
<dbReference type="Pfam" id="PF03466">
    <property type="entry name" value="LysR_substrate"/>
    <property type="match status" value="1"/>
</dbReference>
<dbReference type="Proteomes" id="UP000176101">
    <property type="component" value="Unassembled WGS sequence"/>
</dbReference>
<evidence type="ECO:0000256" key="2">
    <source>
        <dbReference type="ARBA" id="ARBA00023015"/>
    </source>
</evidence>
<dbReference type="InterPro" id="IPR005119">
    <property type="entry name" value="LysR_subst-bd"/>
</dbReference>
<dbReference type="PROSITE" id="PS50931">
    <property type="entry name" value="HTH_LYSR"/>
    <property type="match status" value="1"/>
</dbReference>
<keyword evidence="2" id="KW-0805">Transcription regulation</keyword>
<dbReference type="RefSeq" id="WP_070197418.1">
    <property type="nucleotide sequence ID" value="NZ_LJGU01000130.1"/>
</dbReference>
<dbReference type="PANTHER" id="PTHR30346:SF29">
    <property type="entry name" value="LYSR SUBSTRATE-BINDING"/>
    <property type="match status" value="1"/>
</dbReference>
<dbReference type="Gene3D" id="1.10.10.10">
    <property type="entry name" value="Winged helix-like DNA-binding domain superfamily/Winged helix DNA-binding domain"/>
    <property type="match status" value="1"/>
</dbReference>
<organism evidence="7 8">
    <name type="scientific">Streptomyces oceani</name>
    <dbReference type="NCBI Taxonomy" id="1075402"/>
    <lineage>
        <taxon>Bacteria</taxon>
        <taxon>Bacillati</taxon>
        <taxon>Actinomycetota</taxon>
        <taxon>Actinomycetes</taxon>
        <taxon>Kitasatosporales</taxon>
        <taxon>Streptomycetaceae</taxon>
        <taxon>Streptomyces</taxon>
    </lineage>
</organism>
<evidence type="ECO:0000256" key="4">
    <source>
        <dbReference type="ARBA" id="ARBA00023163"/>
    </source>
</evidence>
<dbReference type="SUPFAM" id="SSF46785">
    <property type="entry name" value="Winged helix' DNA-binding domain"/>
    <property type="match status" value="1"/>
</dbReference>
<dbReference type="EMBL" id="LJGU01000130">
    <property type="protein sequence ID" value="OEV02460.1"/>
    <property type="molecule type" value="Genomic_DNA"/>
</dbReference>
<evidence type="ECO:0000313" key="8">
    <source>
        <dbReference type="Proteomes" id="UP000176101"/>
    </source>
</evidence>
<keyword evidence="4" id="KW-0804">Transcription</keyword>
<dbReference type="OrthoDB" id="3636008at2"/>
<comment type="similarity">
    <text evidence="1">Belongs to the LysR transcriptional regulatory family.</text>
</comment>
<feature type="coiled-coil region" evidence="5">
    <location>
        <begin position="66"/>
        <end position="94"/>
    </location>
</feature>
<dbReference type="GO" id="GO:0003700">
    <property type="term" value="F:DNA-binding transcription factor activity"/>
    <property type="evidence" value="ECO:0007669"/>
    <property type="project" value="InterPro"/>
</dbReference>
<dbReference type="PANTHER" id="PTHR30346">
    <property type="entry name" value="TRANSCRIPTIONAL DUAL REGULATOR HCAR-RELATED"/>
    <property type="match status" value="1"/>
</dbReference>
<evidence type="ECO:0000259" key="6">
    <source>
        <dbReference type="PROSITE" id="PS50931"/>
    </source>
</evidence>
<dbReference type="AlphaFoldDB" id="A0A1E7KEW6"/>
<dbReference type="PATRIC" id="fig|1075402.3.peg.2220"/>
<evidence type="ECO:0000313" key="7">
    <source>
        <dbReference type="EMBL" id="OEV02460.1"/>
    </source>
</evidence>
<dbReference type="GO" id="GO:0032993">
    <property type="term" value="C:protein-DNA complex"/>
    <property type="evidence" value="ECO:0007669"/>
    <property type="project" value="TreeGrafter"/>
</dbReference>
<name>A0A1E7KEW6_9ACTN</name>
<keyword evidence="5" id="KW-0175">Coiled coil</keyword>
<dbReference type="Pfam" id="PF00126">
    <property type="entry name" value="HTH_1"/>
    <property type="match status" value="1"/>
</dbReference>
<dbReference type="InterPro" id="IPR000847">
    <property type="entry name" value="LysR_HTH_N"/>
</dbReference>
<evidence type="ECO:0000256" key="3">
    <source>
        <dbReference type="ARBA" id="ARBA00023125"/>
    </source>
</evidence>
<dbReference type="InterPro" id="IPR036390">
    <property type="entry name" value="WH_DNA-bd_sf"/>
</dbReference>
<sequence>MELSLNRLRMLRELSRCGTVTEAASALHYTPSAVSQQLAALEREVGVALLEQVGRRVRLTEIGRVLAQHAEEVLAAEERARIALERARETLTADLTVGVLATLAGTLVPPILAALSERHPGVRVKTREVVPEETQTAVRDGDLDLAFMLDYPDAPSSGSRDSAMEFTLVGVEQLHLVAPRGHLGGHPAGTAAGTAANVAPDTALRTDRPVLGPPVALSELATCSWIASGTNTEFGRALWSVCRAAGFTPHIAHQVDEQATAMAMVAAGLGVTLVAELALPLRPAGVEVFPFRHPIRRRITVLRRASTRDRPSEQAFLRAALDTASAFRLLAEPSGAGGDATA</sequence>
<dbReference type="SUPFAM" id="SSF53850">
    <property type="entry name" value="Periplasmic binding protein-like II"/>
    <property type="match status" value="1"/>
</dbReference>
<feature type="domain" description="HTH lysR-type" evidence="6">
    <location>
        <begin position="3"/>
        <end position="60"/>
    </location>
</feature>
<dbReference type="InterPro" id="IPR036388">
    <property type="entry name" value="WH-like_DNA-bd_sf"/>
</dbReference>
<dbReference type="STRING" id="1075402.AN216_16415"/>
<gene>
    <name evidence="7" type="ORF">AN216_16415</name>
</gene>
<dbReference type="Gene3D" id="3.40.190.10">
    <property type="entry name" value="Periplasmic binding protein-like II"/>
    <property type="match status" value="2"/>
</dbReference>
<evidence type="ECO:0000256" key="1">
    <source>
        <dbReference type="ARBA" id="ARBA00009437"/>
    </source>
</evidence>
<keyword evidence="8" id="KW-1185">Reference proteome</keyword>
<protein>
    <submittedName>
        <fullName evidence="7">LysR family transcriptional regulator</fullName>
    </submittedName>
</protein>
<dbReference type="CDD" id="cd08423">
    <property type="entry name" value="PBP2_LTTR_like_6"/>
    <property type="match status" value="1"/>
</dbReference>
<dbReference type="GO" id="GO:0003677">
    <property type="term" value="F:DNA binding"/>
    <property type="evidence" value="ECO:0007669"/>
    <property type="project" value="UniProtKB-KW"/>
</dbReference>
<keyword evidence="3" id="KW-0238">DNA-binding</keyword>
<comment type="caution">
    <text evidence="7">The sequence shown here is derived from an EMBL/GenBank/DDBJ whole genome shotgun (WGS) entry which is preliminary data.</text>
</comment>
<evidence type="ECO:0000256" key="5">
    <source>
        <dbReference type="SAM" id="Coils"/>
    </source>
</evidence>
<reference evidence="7 8" key="1">
    <citation type="journal article" date="2016" name="Front. Microbiol.">
        <title>Comparative Genomics Analysis of Streptomyces Species Reveals Their Adaptation to the Marine Environment and Their Diversity at the Genomic Level.</title>
        <authorList>
            <person name="Tian X."/>
            <person name="Zhang Z."/>
            <person name="Yang T."/>
            <person name="Chen M."/>
            <person name="Li J."/>
            <person name="Chen F."/>
            <person name="Yang J."/>
            <person name="Li W."/>
            <person name="Zhang B."/>
            <person name="Zhang Z."/>
            <person name="Wu J."/>
            <person name="Zhang C."/>
            <person name="Long L."/>
            <person name="Xiao J."/>
        </authorList>
    </citation>
    <scope>NUCLEOTIDE SEQUENCE [LARGE SCALE GENOMIC DNA]</scope>
    <source>
        <strain evidence="7 8">SCSIO 02100</strain>
    </source>
</reference>
<proteinExistence type="inferred from homology"/>